<dbReference type="PROSITE" id="PS50056">
    <property type="entry name" value="TYR_PHOSPHATASE_2"/>
    <property type="match status" value="1"/>
</dbReference>
<keyword evidence="5" id="KW-0904">Protein phosphatase</keyword>
<dbReference type="GO" id="GO:0005856">
    <property type="term" value="C:cytoskeleton"/>
    <property type="evidence" value="ECO:0007669"/>
    <property type="project" value="UniProtKB-SubCell"/>
</dbReference>
<dbReference type="PANTHER" id="PTHR45864:SF2">
    <property type="entry name" value="PROTEIN PHOSPHATASE SLINGSHOT"/>
    <property type="match status" value="1"/>
</dbReference>
<organism evidence="12 13">
    <name type="scientific">Leptotrombidium deliense</name>
    <dbReference type="NCBI Taxonomy" id="299467"/>
    <lineage>
        <taxon>Eukaryota</taxon>
        <taxon>Metazoa</taxon>
        <taxon>Ecdysozoa</taxon>
        <taxon>Arthropoda</taxon>
        <taxon>Chelicerata</taxon>
        <taxon>Arachnida</taxon>
        <taxon>Acari</taxon>
        <taxon>Acariformes</taxon>
        <taxon>Trombidiformes</taxon>
        <taxon>Prostigmata</taxon>
        <taxon>Anystina</taxon>
        <taxon>Parasitengona</taxon>
        <taxon>Trombiculoidea</taxon>
        <taxon>Trombiculidae</taxon>
        <taxon>Leptotrombidium</taxon>
    </lineage>
</organism>
<dbReference type="SUPFAM" id="SSF52799">
    <property type="entry name" value="(Phosphotyrosine protein) phosphatases II"/>
    <property type="match status" value="1"/>
</dbReference>
<evidence type="ECO:0000256" key="8">
    <source>
        <dbReference type="SAM" id="MobiDB-lite"/>
    </source>
</evidence>
<dbReference type="InterPro" id="IPR020422">
    <property type="entry name" value="TYR_PHOSPHATASE_DUAL_dom"/>
</dbReference>
<evidence type="ECO:0000256" key="5">
    <source>
        <dbReference type="ARBA" id="ARBA00022912"/>
    </source>
</evidence>
<keyword evidence="4" id="KW-0378">Hydrolase</keyword>
<gene>
    <name evidence="12" type="ORF">B4U80_00372</name>
</gene>
<evidence type="ECO:0000256" key="1">
    <source>
        <dbReference type="ARBA" id="ARBA00004245"/>
    </source>
</evidence>
<comment type="subcellular location">
    <subcellularLocation>
        <location evidence="1">Cytoplasm</location>
        <location evidence="1">Cytoskeleton</location>
    </subcellularLocation>
</comment>
<dbReference type="Gene3D" id="3.90.190.10">
    <property type="entry name" value="Protein tyrosine phosphatase superfamily"/>
    <property type="match status" value="1"/>
</dbReference>
<dbReference type="PROSITE" id="PS51998">
    <property type="entry name" value="DEK_C"/>
    <property type="match status" value="1"/>
</dbReference>
<comment type="similarity">
    <text evidence="2">Belongs to the protein-tyrosine phosphatase family.</text>
</comment>
<dbReference type="PROSITE" id="PS00383">
    <property type="entry name" value="TYR_PHOSPHATASE_1"/>
    <property type="match status" value="1"/>
</dbReference>
<evidence type="ECO:0000256" key="6">
    <source>
        <dbReference type="ARBA" id="ARBA00023212"/>
    </source>
</evidence>
<feature type="domain" description="DEK-C" evidence="11">
    <location>
        <begin position="22"/>
        <end position="77"/>
    </location>
</feature>
<dbReference type="Proteomes" id="UP000288716">
    <property type="component" value="Unassembled WGS sequence"/>
</dbReference>
<dbReference type="InterPro" id="IPR014876">
    <property type="entry name" value="DEK_C"/>
</dbReference>
<dbReference type="PANTHER" id="PTHR45864">
    <property type="entry name" value="SLINGSHOT PROTEIN PHOSPHATASE HOMOLOG"/>
    <property type="match status" value="1"/>
</dbReference>
<dbReference type="GO" id="GO:0004722">
    <property type="term" value="F:protein serine/threonine phosphatase activity"/>
    <property type="evidence" value="ECO:0007669"/>
    <property type="project" value="UniProtKB-EC"/>
</dbReference>
<dbReference type="InterPro" id="IPR043587">
    <property type="entry name" value="Phosphatase_SSH-like"/>
</dbReference>
<accession>A0A443S192</accession>
<evidence type="ECO:0000259" key="10">
    <source>
        <dbReference type="PROSITE" id="PS50056"/>
    </source>
</evidence>
<comment type="caution">
    <text evidence="12">The sequence shown here is derived from an EMBL/GenBank/DDBJ whole genome shotgun (WGS) entry which is preliminary data.</text>
</comment>
<dbReference type="SMART" id="SM00195">
    <property type="entry name" value="DSPc"/>
    <property type="match status" value="1"/>
</dbReference>
<dbReference type="Pfam" id="PF00782">
    <property type="entry name" value="DSPc"/>
    <property type="match status" value="1"/>
</dbReference>
<comment type="catalytic activity">
    <reaction evidence="7">
        <text>O-phospho-L-threonyl-[protein] + H2O = L-threonyl-[protein] + phosphate</text>
        <dbReference type="Rhea" id="RHEA:47004"/>
        <dbReference type="Rhea" id="RHEA-COMP:11060"/>
        <dbReference type="Rhea" id="RHEA-COMP:11605"/>
        <dbReference type="ChEBI" id="CHEBI:15377"/>
        <dbReference type="ChEBI" id="CHEBI:30013"/>
        <dbReference type="ChEBI" id="CHEBI:43474"/>
        <dbReference type="ChEBI" id="CHEBI:61977"/>
        <dbReference type="EC" id="3.1.3.16"/>
    </reaction>
</comment>
<evidence type="ECO:0000259" key="9">
    <source>
        <dbReference type="PROSITE" id="PS50054"/>
    </source>
</evidence>
<dbReference type="InterPro" id="IPR000340">
    <property type="entry name" value="Dual-sp_phosphatase_cat-dom"/>
</dbReference>
<evidence type="ECO:0000313" key="13">
    <source>
        <dbReference type="Proteomes" id="UP000288716"/>
    </source>
</evidence>
<evidence type="ECO:0000256" key="7">
    <source>
        <dbReference type="ARBA" id="ARBA00048336"/>
    </source>
</evidence>
<sequence length="234" mass="27530">MSDIISKRPLSPDVTHKPTGQQETEDLIRAKLKEVMMEVNLDEVTSKDIRTRLELNLEMNLNEYKSYIDQEILTILGQMESPSEICEYLYLGTEWNASNLEELKHNGITRILNVSREIDNFYPGMFDYYNVRVYDDETAELLRHWEETYRYIQEARKEGGKVLVHCKMGISRSASVVIAYLMKYKNWSLSKTLEYVKKKRNCIKPNTGFLEQLEVYQGILNARLVETMFRYVAQ</sequence>
<dbReference type="VEuPathDB" id="VectorBase:LDEU010754"/>
<reference evidence="12 13" key="1">
    <citation type="journal article" date="2018" name="Gigascience">
        <title>Genomes of trombidid mites reveal novel predicted allergens and laterally-transferred genes associated with secondary metabolism.</title>
        <authorList>
            <person name="Dong X."/>
            <person name="Chaisiri K."/>
            <person name="Xia D."/>
            <person name="Armstrong S.D."/>
            <person name="Fang Y."/>
            <person name="Donnelly M.J."/>
            <person name="Kadowaki T."/>
            <person name="McGarry J.W."/>
            <person name="Darby A.C."/>
            <person name="Makepeace B.L."/>
        </authorList>
    </citation>
    <scope>NUCLEOTIDE SEQUENCE [LARGE SCALE GENOMIC DNA]</scope>
    <source>
        <strain evidence="12">UoL-UT</strain>
    </source>
</reference>
<evidence type="ECO:0000256" key="4">
    <source>
        <dbReference type="ARBA" id="ARBA00022801"/>
    </source>
</evidence>
<dbReference type="InterPro" id="IPR029021">
    <property type="entry name" value="Prot-tyrosine_phosphatase-like"/>
</dbReference>
<dbReference type="InterPro" id="IPR000387">
    <property type="entry name" value="Tyr_Pase_dom"/>
</dbReference>
<evidence type="ECO:0000259" key="11">
    <source>
        <dbReference type="PROSITE" id="PS51998"/>
    </source>
</evidence>
<proteinExistence type="inferred from homology"/>
<keyword evidence="13" id="KW-1185">Reference proteome</keyword>
<evidence type="ECO:0000256" key="2">
    <source>
        <dbReference type="ARBA" id="ARBA00009580"/>
    </source>
</evidence>
<dbReference type="Pfam" id="PF08766">
    <property type="entry name" value="DEK_C"/>
    <property type="match status" value="1"/>
</dbReference>
<feature type="domain" description="Tyrosine specific protein phosphatases" evidence="10">
    <location>
        <begin position="143"/>
        <end position="200"/>
    </location>
</feature>
<feature type="region of interest" description="Disordered" evidence="8">
    <location>
        <begin position="1"/>
        <end position="23"/>
    </location>
</feature>
<dbReference type="STRING" id="299467.A0A443S192"/>
<dbReference type="EMBL" id="NCKV01012931">
    <property type="protein sequence ID" value="RWS21286.1"/>
    <property type="molecule type" value="Genomic_DNA"/>
</dbReference>
<dbReference type="OrthoDB" id="10252009at2759"/>
<dbReference type="GO" id="GO:0003779">
    <property type="term" value="F:actin binding"/>
    <property type="evidence" value="ECO:0007669"/>
    <property type="project" value="InterPro"/>
</dbReference>
<name>A0A443S192_9ACAR</name>
<dbReference type="SUPFAM" id="SSF109715">
    <property type="entry name" value="DEK C-terminal domain"/>
    <property type="match status" value="1"/>
</dbReference>
<dbReference type="Gene3D" id="1.10.10.60">
    <property type="entry name" value="Homeodomain-like"/>
    <property type="match status" value="1"/>
</dbReference>
<evidence type="ECO:0000313" key="12">
    <source>
        <dbReference type="EMBL" id="RWS21286.1"/>
    </source>
</evidence>
<dbReference type="PROSITE" id="PS50054">
    <property type="entry name" value="TYR_PHOSPHATASE_DUAL"/>
    <property type="match status" value="1"/>
</dbReference>
<evidence type="ECO:0000256" key="3">
    <source>
        <dbReference type="ARBA" id="ARBA00013081"/>
    </source>
</evidence>
<dbReference type="FunFam" id="3.90.190.10:FF:000004">
    <property type="entry name" value="Protein phosphatase Slingshot homolog 2"/>
    <property type="match status" value="1"/>
</dbReference>
<feature type="domain" description="Tyrosine-protein phosphatase" evidence="9">
    <location>
        <begin position="81"/>
        <end position="222"/>
    </location>
</feature>
<dbReference type="EC" id="3.1.3.16" evidence="3"/>
<dbReference type="InterPro" id="IPR016130">
    <property type="entry name" value="Tyr_Pase_AS"/>
</dbReference>
<keyword evidence="6" id="KW-0206">Cytoskeleton</keyword>
<dbReference type="AlphaFoldDB" id="A0A443S192"/>
<protein>
    <recommendedName>
        <fullName evidence="3">protein-serine/threonine phosphatase</fullName>
        <ecNumber evidence="3">3.1.3.16</ecNumber>
    </recommendedName>
</protein>
<dbReference type="GO" id="GO:0030837">
    <property type="term" value="P:negative regulation of actin filament polymerization"/>
    <property type="evidence" value="ECO:0007669"/>
    <property type="project" value="InterPro"/>
</dbReference>
<keyword evidence="6" id="KW-0963">Cytoplasm</keyword>